<protein>
    <recommendedName>
        <fullName evidence="5">CCHC-type domain-containing protein</fullName>
    </recommendedName>
</protein>
<dbReference type="PANTHER" id="PTHR34482">
    <property type="entry name" value="DNA DAMAGE-INDUCIBLE PROTEIN 1-LIKE"/>
    <property type="match status" value="1"/>
</dbReference>
<feature type="compositionally biased region" description="Basic and acidic residues" evidence="4">
    <location>
        <begin position="328"/>
        <end position="337"/>
    </location>
</feature>
<evidence type="ECO:0000256" key="1">
    <source>
        <dbReference type="ARBA" id="ARBA00023015"/>
    </source>
</evidence>
<dbReference type="PROSITE" id="PS50158">
    <property type="entry name" value="ZF_CCHC"/>
    <property type="match status" value="1"/>
</dbReference>
<dbReference type="Pfam" id="PF03732">
    <property type="entry name" value="Retrotrans_gag"/>
    <property type="match status" value="1"/>
</dbReference>
<keyword evidence="7" id="KW-1185">Reference proteome</keyword>
<dbReference type="EMBL" id="CAMAPF010000109">
    <property type="protein sequence ID" value="CAH9100773.1"/>
    <property type="molecule type" value="Genomic_DNA"/>
</dbReference>
<feature type="compositionally biased region" description="Gly residues" evidence="4">
    <location>
        <begin position="243"/>
        <end position="254"/>
    </location>
</feature>
<feature type="compositionally biased region" description="Polar residues" evidence="4">
    <location>
        <begin position="667"/>
        <end position="681"/>
    </location>
</feature>
<keyword evidence="3" id="KW-0479">Metal-binding</keyword>
<evidence type="ECO:0000256" key="3">
    <source>
        <dbReference type="PROSITE-ProRule" id="PRU00047"/>
    </source>
</evidence>
<accession>A0AAV0DG72</accession>
<feature type="region of interest" description="Disordered" evidence="4">
    <location>
        <begin position="541"/>
        <end position="605"/>
    </location>
</feature>
<evidence type="ECO:0000259" key="5">
    <source>
        <dbReference type="PROSITE" id="PS50158"/>
    </source>
</evidence>
<dbReference type="InterPro" id="IPR005202">
    <property type="entry name" value="TF_GRAS"/>
</dbReference>
<organism evidence="6 7">
    <name type="scientific">Cuscuta epithymum</name>
    <dbReference type="NCBI Taxonomy" id="186058"/>
    <lineage>
        <taxon>Eukaryota</taxon>
        <taxon>Viridiplantae</taxon>
        <taxon>Streptophyta</taxon>
        <taxon>Embryophyta</taxon>
        <taxon>Tracheophyta</taxon>
        <taxon>Spermatophyta</taxon>
        <taxon>Magnoliopsida</taxon>
        <taxon>eudicotyledons</taxon>
        <taxon>Gunneridae</taxon>
        <taxon>Pentapetalae</taxon>
        <taxon>asterids</taxon>
        <taxon>lamiids</taxon>
        <taxon>Solanales</taxon>
        <taxon>Convolvulaceae</taxon>
        <taxon>Cuscuteae</taxon>
        <taxon>Cuscuta</taxon>
        <taxon>Cuscuta subgen. Cuscuta</taxon>
    </lineage>
</organism>
<evidence type="ECO:0000256" key="4">
    <source>
        <dbReference type="SAM" id="MobiDB-lite"/>
    </source>
</evidence>
<proteinExistence type="predicted"/>
<dbReference type="Gene3D" id="4.10.60.10">
    <property type="entry name" value="Zinc finger, CCHC-type"/>
    <property type="match status" value="1"/>
</dbReference>
<dbReference type="SMART" id="SM00343">
    <property type="entry name" value="ZnF_C2HC"/>
    <property type="match status" value="1"/>
</dbReference>
<feature type="region of interest" description="Disordered" evidence="4">
    <location>
        <begin position="328"/>
        <end position="361"/>
    </location>
</feature>
<keyword evidence="1" id="KW-0805">Transcription regulation</keyword>
<dbReference type="Pfam" id="PF03514">
    <property type="entry name" value="GRAS"/>
    <property type="match status" value="1"/>
</dbReference>
<feature type="domain" description="CCHC-type" evidence="5">
    <location>
        <begin position="621"/>
        <end position="637"/>
    </location>
</feature>
<dbReference type="AlphaFoldDB" id="A0AAV0DG72"/>
<dbReference type="PANTHER" id="PTHR34482:SF48">
    <property type="entry name" value="GAG PROTEASE POLYPROTEIN"/>
    <property type="match status" value="1"/>
</dbReference>
<feature type="compositionally biased region" description="Low complexity" evidence="4">
    <location>
        <begin position="230"/>
        <end position="242"/>
    </location>
</feature>
<keyword evidence="2" id="KW-0804">Transcription</keyword>
<reference evidence="6" key="1">
    <citation type="submission" date="2022-07" db="EMBL/GenBank/DDBJ databases">
        <authorList>
            <person name="Macas J."/>
            <person name="Novak P."/>
            <person name="Neumann P."/>
        </authorList>
    </citation>
    <scope>NUCLEOTIDE SEQUENCE</scope>
</reference>
<evidence type="ECO:0000313" key="7">
    <source>
        <dbReference type="Proteomes" id="UP001152523"/>
    </source>
</evidence>
<dbReference type="InterPro" id="IPR001878">
    <property type="entry name" value="Znf_CCHC"/>
</dbReference>
<dbReference type="InterPro" id="IPR005162">
    <property type="entry name" value="Retrotrans_gag_dom"/>
</dbReference>
<feature type="compositionally biased region" description="Basic and acidic residues" evidence="4">
    <location>
        <begin position="541"/>
        <end position="552"/>
    </location>
</feature>
<gene>
    <name evidence="6" type="ORF">CEPIT_LOCUS15387</name>
</gene>
<feature type="compositionally biased region" description="Gly residues" evidence="4">
    <location>
        <begin position="640"/>
        <end position="651"/>
    </location>
</feature>
<name>A0AAV0DG72_9ASTE</name>
<evidence type="ECO:0000256" key="2">
    <source>
        <dbReference type="ARBA" id="ARBA00023163"/>
    </source>
</evidence>
<feature type="region of interest" description="Disordered" evidence="4">
    <location>
        <begin position="212"/>
        <end position="306"/>
    </location>
</feature>
<dbReference type="GO" id="GO:0003676">
    <property type="term" value="F:nucleic acid binding"/>
    <property type="evidence" value="ECO:0007669"/>
    <property type="project" value="InterPro"/>
</dbReference>
<dbReference type="GO" id="GO:0008270">
    <property type="term" value="F:zinc ion binding"/>
    <property type="evidence" value="ECO:0007669"/>
    <property type="project" value="UniProtKB-KW"/>
</dbReference>
<evidence type="ECO:0000313" key="6">
    <source>
        <dbReference type="EMBL" id="CAH9100773.1"/>
    </source>
</evidence>
<feature type="compositionally biased region" description="Polar residues" evidence="4">
    <location>
        <begin position="53"/>
        <end position="73"/>
    </location>
</feature>
<sequence length="703" mass="77327">MHASRLGRFTDLCPQFLQNDDTYSLSHFQIIANTNGSNDSLQEEAPHKPYCTLESSSMSGNDALSNSPSNGSPITKPDPQFTHTNYGTPFIETTRLGQMMPHGDLKQVLIACAKAVSDNDLMTSHWLMSELRKMVSVSGEPIQRLGAYMLEGLVARSSSSGSSFYKSLRSKHLPPTTSSHQLLTFMHTLYEVEARACYLHLLTGDIKSGRREIEGRRMRTRNNPRGQAPGASQRGSRAASRGSRGGRGGRGSRGGHQAQTVSDGHVSSVYETNTEDYDSTYVPETEHEETPYDGGDTYTDDDDDEESDAKFAQMGELLEWYQKEKLRRDLRRQERRGSRGGSGQGSRGASVATPAASQGGREGGFVVRISKYLKEARALGCRSFDGTGDITVAADWIKKVKDASRDMQITPDVKLTVASRLLEGIASTWWESVEGKYHGEITWADFELEFYAQYYSEYEVNVKRREYTNLKQKEDGTVKQLEQEFRTLARFLPEYAVDENRMTEHFWDALLLDIRDRATYSRHMTFSEVVEQGLLGEAQWNERKERDAEEAKKRKWQSSGPPEQARKDKHGGGGGSFKTPAPPAKKNKDARWHASSSQKTGPPRCANCSKNHFGKCNAPPRCYQCGNTGHMKANCPQLGGGGASGSGGGTMTGRNRAGPSNGGTGRGNASTSHAASVNQGGTQARVYAMTEADARANPDSVAG</sequence>
<comment type="caution">
    <text evidence="6">The sequence shown here is derived from an EMBL/GenBank/DDBJ whole genome shotgun (WGS) entry which is preliminary data.</text>
</comment>
<feature type="region of interest" description="Disordered" evidence="4">
    <location>
        <begin position="640"/>
        <end position="681"/>
    </location>
</feature>
<dbReference type="Pfam" id="PF00098">
    <property type="entry name" value="zf-CCHC"/>
    <property type="match status" value="1"/>
</dbReference>
<dbReference type="Proteomes" id="UP001152523">
    <property type="component" value="Unassembled WGS sequence"/>
</dbReference>
<feature type="region of interest" description="Disordered" evidence="4">
    <location>
        <begin position="51"/>
        <end position="82"/>
    </location>
</feature>
<keyword evidence="3" id="KW-0863">Zinc-finger</keyword>
<keyword evidence="3" id="KW-0862">Zinc</keyword>